<comment type="caution">
    <text evidence="1">The sequence shown here is derived from an EMBL/GenBank/DDBJ whole genome shotgun (WGS) entry which is preliminary data.</text>
</comment>
<proteinExistence type="predicted"/>
<dbReference type="InterPro" id="IPR014942">
    <property type="entry name" value="AbiEii"/>
</dbReference>
<reference evidence="1" key="1">
    <citation type="submission" date="2019-08" db="EMBL/GenBank/DDBJ databases">
        <authorList>
            <person name="Kucharzyk K."/>
            <person name="Murdoch R.W."/>
            <person name="Higgins S."/>
            <person name="Loffler F."/>
        </authorList>
    </citation>
    <scope>NUCLEOTIDE SEQUENCE</scope>
</reference>
<name>A0A644YAJ1_9ZZZZ</name>
<sequence>MKDVYKKQVSLLLDILPEIANEEVFALHGGTAINLFCLNMPRLSVDIDLTYIPASDNRNADFQNIRSALERIKDRLKKQIPAISFADPIRTEAELKLICTTSEAMVKIEVNQINRGIIADTETVVLCDNAQETFDKFCEVSMVSRKQLWGGKINAALDRQHPRDLFDIKNLLNINGFSSEIKEGFIFFLLCGKRPIYELLKPHSIDHSAVFESQFKGMTDSFFGYEEYENTKKLLIKTIYESLTKEDKEFLLAFTKGEPDWTKVDYSNFPAIKWKLLNINKLKEGNPQKYEKQVESLEQILFDGIPKSVNIF</sequence>
<dbReference type="Gene3D" id="3.10.450.620">
    <property type="entry name" value="JHP933, nucleotidyltransferase-like core domain"/>
    <property type="match status" value="1"/>
</dbReference>
<evidence type="ECO:0000313" key="1">
    <source>
        <dbReference type="EMBL" id="MPM25632.1"/>
    </source>
</evidence>
<evidence type="ECO:0008006" key="2">
    <source>
        <dbReference type="Google" id="ProtNLM"/>
    </source>
</evidence>
<gene>
    <name evidence="1" type="ORF">SDC9_72129</name>
</gene>
<dbReference type="Pfam" id="PF08843">
    <property type="entry name" value="AbiEii"/>
    <property type="match status" value="1"/>
</dbReference>
<accession>A0A644YAJ1</accession>
<protein>
    <recommendedName>
        <fullName evidence="2">Nucleotidyltransferase</fullName>
    </recommendedName>
</protein>
<dbReference type="EMBL" id="VSSQ01004542">
    <property type="protein sequence ID" value="MPM25632.1"/>
    <property type="molecule type" value="Genomic_DNA"/>
</dbReference>
<dbReference type="AlphaFoldDB" id="A0A644YAJ1"/>
<organism evidence="1">
    <name type="scientific">bioreactor metagenome</name>
    <dbReference type="NCBI Taxonomy" id="1076179"/>
    <lineage>
        <taxon>unclassified sequences</taxon>
        <taxon>metagenomes</taxon>
        <taxon>ecological metagenomes</taxon>
    </lineage>
</organism>